<comment type="function">
    <text evidence="8 10">Metal-dependent phosphatase that shows phosphatase activity against several substrates, including fructose-1-phosphate and fructose-6-phosphate. Its preference for fructose-1-phosphate, a strong glycating agent that causes DNA damage rather than a canonical yeast metabolite, suggests a damage-control function in hexose phosphate metabolism. Has also been shown to have O-methyltransferase activity that methylates glutamate residues of target proteins to form gamma-glutamyl methyl ester residues. Possibly methylates PCNA, suggesting it is involved in the DNA damage response.</text>
</comment>
<evidence type="ECO:0000256" key="3">
    <source>
        <dbReference type="ARBA" id="ARBA00009519"/>
    </source>
</evidence>
<evidence type="ECO:0000256" key="7">
    <source>
        <dbReference type="ARBA" id="ARBA00023211"/>
    </source>
</evidence>
<keyword evidence="10" id="KW-0489">Methyltransferase</keyword>
<dbReference type="GO" id="GO:0046872">
    <property type="term" value="F:metal ion binding"/>
    <property type="evidence" value="ECO:0007669"/>
    <property type="project" value="UniProtKB-UniRule"/>
</dbReference>
<keyword evidence="6 10" id="KW-0378">Hydrolase</keyword>
<name>A0A0K8U8H5_BACLA</name>
<dbReference type="EC" id="2.1.1.-" evidence="10"/>
<protein>
    <recommendedName>
        <fullName evidence="10">Sugar phosphate phosphatase</fullName>
        <ecNumber evidence="10">2.1.1.-</ecNumber>
        <ecNumber evidence="10">3.1.3.-</ecNumber>
    </recommendedName>
</protein>
<proteinExistence type="inferred from homology"/>
<sequence length="271" mass="31532">MFFKLNLWGNRCDLSITSGKQVQLGNNAFDLIQSFDNKILIDNSESVFECLKSANSNKLAVVEFVCDNAGYELFTDFVLADYLIKSKLVEKIRFNLKAIPWFVSDATITDLNWTLYYLQNHSLPILKEYGKRWQELLNDKKFEIAPLDYFWTSPYEFYRMCNINPELYQKLSESRLVIFKGDLNYRKLIGDFSWSYTEQFVTCLRGFLPTDFVSLRTVKADLICGLLEGQAEKVFEIDQNWMTTGEYGTIQFISKQTIYDKAAITSSLSME</sequence>
<dbReference type="GO" id="GO:0051998">
    <property type="term" value="F:protein carboxyl O-methyltransferase activity"/>
    <property type="evidence" value="ECO:0007669"/>
    <property type="project" value="UniProtKB-UniRule"/>
</dbReference>
<dbReference type="FunFam" id="3.40.50.10880:FF:000005">
    <property type="entry name" value="DUF89-domain-containing protein"/>
    <property type="match status" value="1"/>
</dbReference>
<dbReference type="Gene3D" id="3.40.50.10880">
    <property type="entry name" value="Uncharacterised protein PF01937, DUF89, domain 3"/>
    <property type="match status" value="1"/>
</dbReference>
<dbReference type="InterPro" id="IPR036075">
    <property type="entry name" value="ARMT-1-like_metal-bd_sf"/>
</dbReference>
<feature type="domain" description="Damage-control phosphatase ARMT1-like metal-binding" evidence="11">
    <location>
        <begin position="2"/>
        <end position="234"/>
    </location>
</feature>
<evidence type="ECO:0000256" key="4">
    <source>
        <dbReference type="ARBA" id="ARBA00022596"/>
    </source>
</evidence>
<dbReference type="GO" id="GO:0016462">
    <property type="term" value="F:pyrophosphatase activity"/>
    <property type="evidence" value="ECO:0007669"/>
    <property type="project" value="UniProtKB-ARBA"/>
</dbReference>
<comment type="catalytic activity">
    <reaction evidence="1 10">
        <text>L-glutamyl-[protein] + S-adenosyl-L-methionine = [protein]-L-glutamate 5-O-methyl ester + S-adenosyl-L-homocysteine</text>
        <dbReference type="Rhea" id="RHEA:24452"/>
        <dbReference type="Rhea" id="RHEA-COMP:10208"/>
        <dbReference type="Rhea" id="RHEA-COMP:10311"/>
        <dbReference type="ChEBI" id="CHEBI:29973"/>
        <dbReference type="ChEBI" id="CHEBI:57856"/>
        <dbReference type="ChEBI" id="CHEBI:59789"/>
        <dbReference type="ChEBI" id="CHEBI:82795"/>
    </reaction>
</comment>
<evidence type="ECO:0000256" key="2">
    <source>
        <dbReference type="ARBA" id="ARBA00001326"/>
    </source>
</evidence>
<evidence type="ECO:0000256" key="10">
    <source>
        <dbReference type="RuleBase" id="RU367030"/>
    </source>
</evidence>
<comment type="domain">
    <text evidence="10">Subfamily III proteins have a conserved RTxK motif about 40-50 residues from the C-terminus; the threonine may be replaced by serine or cysteine.</text>
</comment>
<dbReference type="PANTHER" id="PTHR12260:SF6">
    <property type="entry name" value="DAMAGE-CONTROL PHOSPHATASE ARMT1"/>
    <property type="match status" value="1"/>
</dbReference>
<dbReference type="GO" id="GO:0032259">
    <property type="term" value="P:methylation"/>
    <property type="evidence" value="ECO:0007669"/>
    <property type="project" value="UniProtKB-KW"/>
</dbReference>
<evidence type="ECO:0000256" key="5">
    <source>
        <dbReference type="ARBA" id="ARBA00022723"/>
    </source>
</evidence>
<evidence type="ECO:0000256" key="9">
    <source>
        <dbReference type="ARBA" id="ARBA00048809"/>
    </source>
</evidence>
<dbReference type="AlphaFoldDB" id="A0A0K8U8H5"/>
<dbReference type="GO" id="GO:0030643">
    <property type="term" value="P:intracellular phosphate ion homeostasis"/>
    <property type="evidence" value="ECO:0007669"/>
    <property type="project" value="UniProtKB-ARBA"/>
</dbReference>
<keyword evidence="7 10" id="KW-0464">Manganese</keyword>
<comment type="catalytic activity">
    <reaction evidence="9 10">
        <text>beta-D-fructose 6-phosphate = dihydroxyacetone + D-glyceraldehyde 3-phosphate</text>
        <dbReference type="Rhea" id="RHEA:28002"/>
        <dbReference type="ChEBI" id="CHEBI:16016"/>
        <dbReference type="ChEBI" id="CHEBI:57634"/>
        <dbReference type="ChEBI" id="CHEBI:59776"/>
    </reaction>
</comment>
<dbReference type="GO" id="GO:0006974">
    <property type="term" value="P:DNA damage response"/>
    <property type="evidence" value="ECO:0007669"/>
    <property type="project" value="TreeGrafter"/>
</dbReference>
<comment type="similarity">
    <text evidence="3 10">Belongs to the damage-control phosphatase family. Sugar phosphate phosphatase III subfamily.</text>
</comment>
<dbReference type="EMBL" id="GDHF01029431">
    <property type="protein sequence ID" value="JAI22883.1"/>
    <property type="molecule type" value="Transcribed_RNA"/>
</dbReference>
<evidence type="ECO:0000313" key="13">
    <source>
        <dbReference type="EMBL" id="JAI33165.1"/>
    </source>
</evidence>
<evidence type="ECO:0000256" key="8">
    <source>
        <dbReference type="ARBA" id="ARBA00045980"/>
    </source>
</evidence>
<organism evidence="12">
    <name type="scientific">Bactrocera latifrons</name>
    <name type="common">Malaysian fruit fly</name>
    <name type="synonym">Chaetodacus latifrons</name>
    <dbReference type="NCBI Taxonomy" id="174628"/>
    <lineage>
        <taxon>Eukaryota</taxon>
        <taxon>Metazoa</taxon>
        <taxon>Ecdysozoa</taxon>
        <taxon>Arthropoda</taxon>
        <taxon>Hexapoda</taxon>
        <taxon>Insecta</taxon>
        <taxon>Pterygota</taxon>
        <taxon>Neoptera</taxon>
        <taxon>Endopterygota</taxon>
        <taxon>Diptera</taxon>
        <taxon>Brachycera</taxon>
        <taxon>Muscomorpha</taxon>
        <taxon>Tephritoidea</taxon>
        <taxon>Tephritidae</taxon>
        <taxon>Bactrocera</taxon>
        <taxon>Bactrocera</taxon>
    </lineage>
</organism>
<keyword evidence="4" id="KW-0533">Nickel</keyword>
<reference evidence="12" key="1">
    <citation type="submission" date="2015-06" db="EMBL/GenBank/DDBJ databases">
        <authorList>
            <person name="Hoefler B.C."/>
            <person name="Straight P.D."/>
        </authorList>
    </citation>
    <scope>NUCLEOTIDE SEQUENCE</scope>
</reference>
<dbReference type="GO" id="GO:0005634">
    <property type="term" value="C:nucleus"/>
    <property type="evidence" value="ECO:0007669"/>
    <property type="project" value="TreeGrafter"/>
</dbReference>
<dbReference type="PANTHER" id="PTHR12260">
    <property type="entry name" value="DAMAGE-CONTROL PHOSPHATASE ARMT1"/>
    <property type="match status" value="1"/>
</dbReference>
<keyword evidence="5 10" id="KW-0479">Metal-binding</keyword>
<evidence type="ECO:0000259" key="11">
    <source>
        <dbReference type="Pfam" id="PF01937"/>
    </source>
</evidence>
<dbReference type="EC" id="3.1.3.-" evidence="10"/>
<keyword evidence="10" id="KW-0808">Transferase</keyword>
<comment type="catalytic activity">
    <reaction evidence="2 10">
        <text>beta-D-fructose 1-phosphate + H2O = D-fructose + phosphate</text>
        <dbReference type="Rhea" id="RHEA:35603"/>
        <dbReference type="ChEBI" id="CHEBI:15377"/>
        <dbReference type="ChEBI" id="CHEBI:37721"/>
        <dbReference type="ChEBI" id="CHEBI:43474"/>
        <dbReference type="ChEBI" id="CHEBI:138881"/>
    </reaction>
</comment>
<dbReference type="GO" id="GO:0016791">
    <property type="term" value="F:phosphatase activity"/>
    <property type="evidence" value="ECO:0007669"/>
    <property type="project" value="TreeGrafter"/>
</dbReference>
<accession>A0A0K8U8H5</accession>
<dbReference type="InterPro" id="IPR039763">
    <property type="entry name" value="ARMT1"/>
</dbReference>
<dbReference type="Pfam" id="PF01937">
    <property type="entry name" value="ARMT1-like_dom"/>
    <property type="match status" value="1"/>
</dbReference>
<evidence type="ECO:0000313" key="12">
    <source>
        <dbReference type="EMBL" id="JAI22883.1"/>
    </source>
</evidence>
<evidence type="ECO:0000256" key="6">
    <source>
        <dbReference type="ARBA" id="ARBA00022801"/>
    </source>
</evidence>
<dbReference type="EMBL" id="GDHF01019149">
    <property type="protein sequence ID" value="JAI33165.1"/>
    <property type="molecule type" value="Transcribed_RNA"/>
</dbReference>
<gene>
    <name evidence="12" type="primary">zgc:110816_7</name>
    <name evidence="13" type="synonym">zgc:110816_23</name>
    <name evidence="12" type="ORF">c0_g1_i3</name>
    <name evidence="13" type="ORF">c0_g1_i4</name>
</gene>
<dbReference type="SUPFAM" id="SSF111321">
    <property type="entry name" value="AF1104-like"/>
    <property type="match status" value="1"/>
</dbReference>
<dbReference type="OrthoDB" id="541375at2759"/>
<dbReference type="InterPro" id="IPR002791">
    <property type="entry name" value="ARMT1-like_metal-bd"/>
</dbReference>
<evidence type="ECO:0000256" key="1">
    <source>
        <dbReference type="ARBA" id="ARBA00000807"/>
    </source>
</evidence>
<comment type="cofactor">
    <cofactor evidence="10">
        <name>Mn(2+)</name>
        <dbReference type="ChEBI" id="CHEBI:29035"/>
    </cofactor>
    <cofactor evidence="10">
        <name>Ni(2+)</name>
        <dbReference type="ChEBI" id="CHEBI:49786"/>
    </cofactor>
</comment>